<protein>
    <recommendedName>
        <fullName evidence="1">Fe2OG dioxygenase domain-containing protein</fullName>
    </recommendedName>
</protein>
<evidence type="ECO:0000313" key="3">
    <source>
        <dbReference type="Proteomes" id="UP000095767"/>
    </source>
</evidence>
<sequence length="99" mass="11472">MSMAAHYDDSMVTTIVQHEVEGLEVHVGDRRWVAVPPEPGTFTFVADEQFRVRRHERRMPACFHRVRTPSHRERLTVLFAERVSLSLPRFSSHPVALAH</sequence>
<dbReference type="SUPFAM" id="SSF51197">
    <property type="entry name" value="Clavaminate synthase-like"/>
    <property type="match status" value="1"/>
</dbReference>
<dbReference type="Gene3D" id="2.60.120.330">
    <property type="entry name" value="B-lactam Antibiotic, Isopenicillin N Synthase, Chain"/>
    <property type="match status" value="1"/>
</dbReference>
<organism evidence="2 3">
    <name type="scientific">Dichanthelium oligosanthes</name>
    <dbReference type="NCBI Taxonomy" id="888268"/>
    <lineage>
        <taxon>Eukaryota</taxon>
        <taxon>Viridiplantae</taxon>
        <taxon>Streptophyta</taxon>
        <taxon>Embryophyta</taxon>
        <taxon>Tracheophyta</taxon>
        <taxon>Spermatophyta</taxon>
        <taxon>Magnoliopsida</taxon>
        <taxon>Liliopsida</taxon>
        <taxon>Poales</taxon>
        <taxon>Poaceae</taxon>
        <taxon>PACMAD clade</taxon>
        <taxon>Panicoideae</taxon>
        <taxon>Panicodae</taxon>
        <taxon>Paniceae</taxon>
        <taxon>Dichantheliinae</taxon>
        <taxon>Dichanthelium</taxon>
    </lineage>
</organism>
<dbReference type="InterPro" id="IPR027443">
    <property type="entry name" value="IPNS-like_sf"/>
</dbReference>
<feature type="domain" description="Fe2OG dioxygenase" evidence="1">
    <location>
        <begin position="1"/>
        <end position="94"/>
    </location>
</feature>
<dbReference type="InterPro" id="IPR050231">
    <property type="entry name" value="Iron_ascorbate_oxido_reductase"/>
</dbReference>
<dbReference type="InterPro" id="IPR044861">
    <property type="entry name" value="IPNS-like_FE2OG_OXY"/>
</dbReference>
<evidence type="ECO:0000259" key="1">
    <source>
        <dbReference type="PROSITE" id="PS51471"/>
    </source>
</evidence>
<dbReference type="PANTHER" id="PTHR47990">
    <property type="entry name" value="2-OXOGLUTARATE (2OG) AND FE(II)-DEPENDENT OXYGENASE SUPERFAMILY PROTEIN-RELATED"/>
    <property type="match status" value="1"/>
</dbReference>
<dbReference type="EMBL" id="LWDX02073952">
    <property type="protein sequence ID" value="OEL13265.1"/>
    <property type="molecule type" value="Genomic_DNA"/>
</dbReference>
<proteinExistence type="predicted"/>
<dbReference type="Pfam" id="PF03171">
    <property type="entry name" value="2OG-FeII_Oxy"/>
    <property type="match status" value="1"/>
</dbReference>
<comment type="caution">
    <text evidence="2">The sequence shown here is derived from an EMBL/GenBank/DDBJ whole genome shotgun (WGS) entry which is preliminary data.</text>
</comment>
<evidence type="ECO:0000313" key="2">
    <source>
        <dbReference type="EMBL" id="OEL13265.1"/>
    </source>
</evidence>
<dbReference type="STRING" id="888268.A0A1E5UKE2"/>
<accession>A0A1E5UKE2</accession>
<dbReference type="PROSITE" id="PS51471">
    <property type="entry name" value="FE2OG_OXY"/>
    <property type="match status" value="1"/>
</dbReference>
<gene>
    <name evidence="2" type="ORF">BAE44_0025717</name>
</gene>
<dbReference type="InterPro" id="IPR005123">
    <property type="entry name" value="Oxoglu/Fe-dep_dioxygenase_dom"/>
</dbReference>
<reference evidence="2 3" key="1">
    <citation type="submission" date="2016-09" db="EMBL/GenBank/DDBJ databases">
        <title>The draft genome of Dichanthelium oligosanthes: A C3 panicoid grass species.</title>
        <authorList>
            <person name="Studer A.J."/>
            <person name="Schnable J.C."/>
            <person name="Brutnell T.P."/>
        </authorList>
    </citation>
    <scope>NUCLEOTIDE SEQUENCE [LARGE SCALE GENOMIC DNA]</scope>
    <source>
        <strain evidence="3">cv. Kellogg 1175</strain>
        <tissue evidence="2">Leaf</tissue>
    </source>
</reference>
<dbReference type="OrthoDB" id="661979at2759"/>
<keyword evidence="3" id="KW-1185">Reference proteome</keyword>
<dbReference type="AlphaFoldDB" id="A0A1E5UKE2"/>
<dbReference type="Proteomes" id="UP000095767">
    <property type="component" value="Unassembled WGS sequence"/>
</dbReference>
<name>A0A1E5UKE2_9POAL</name>